<dbReference type="Pfam" id="PF13561">
    <property type="entry name" value="adh_short_C2"/>
    <property type="match status" value="1"/>
</dbReference>
<keyword evidence="3" id="KW-1185">Reference proteome</keyword>
<dbReference type="PANTHER" id="PTHR42879:SF6">
    <property type="entry name" value="NADPH-DEPENDENT REDUCTASE BACG"/>
    <property type="match status" value="1"/>
</dbReference>
<protein>
    <submittedName>
        <fullName evidence="2">SDR family oxidoreductase</fullName>
    </submittedName>
</protein>
<evidence type="ECO:0000313" key="3">
    <source>
        <dbReference type="Proteomes" id="UP000323142"/>
    </source>
</evidence>
<proteinExistence type="inferred from homology"/>
<accession>A0A5B2V1E6</accession>
<dbReference type="InterPro" id="IPR002347">
    <property type="entry name" value="SDR_fam"/>
</dbReference>
<dbReference type="PANTHER" id="PTHR42879">
    <property type="entry name" value="3-OXOACYL-(ACYL-CARRIER-PROTEIN) REDUCTASE"/>
    <property type="match status" value="1"/>
</dbReference>
<gene>
    <name evidence="2" type="ORF">F0L46_25100</name>
</gene>
<dbReference type="Gene3D" id="3.40.50.720">
    <property type="entry name" value="NAD(P)-binding Rossmann-like Domain"/>
    <property type="match status" value="1"/>
</dbReference>
<dbReference type="OrthoDB" id="9793325at2"/>
<comment type="similarity">
    <text evidence="1">Belongs to the short-chain dehydrogenases/reductases (SDR) family.</text>
</comment>
<reference evidence="2 3" key="1">
    <citation type="submission" date="2019-09" db="EMBL/GenBank/DDBJ databases">
        <title>Salinarimonas rosea gen. nov., sp. nov., a new member of the a-2 subgroup of the Proteobacteria.</title>
        <authorList>
            <person name="Liu J."/>
        </authorList>
    </citation>
    <scope>NUCLEOTIDE SEQUENCE [LARGE SCALE GENOMIC DNA]</scope>
    <source>
        <strain evidence="2 3">BN140002</strain>
    </source>
</reference>
<dbReference type="InterPro" id="IPR050259">
    <property type="entry name" value="SDR"/>
</dbReference>
<name>A0A5B2V1E6_9HYPH</name>
<dbReference type="EMBL" id="VUOA01000065">
    <property type="protein sequence ID" value="KAA2232145.1"/>
    <property type="molecule type" value="Genomic_DNA"/>
</dbReference>
<comment type="caution">
    <text evidence="2">The sequence shown here is derived from an EMBL/GenBank/DDBJ whole genome shotgun (WGS) entry which is preliminary data.</text>
</comment>
<organism evidence="2 3">
    <name type="scientific">Salinarimonas soli</name>
    <dbReference type="NCBI Taxonomy" id="1638099"/>
    <lineage>
        <taxon>Bacteria</taxon>
        <taxon>Pseudomonadati</taxon>
        <taxon>Pseudomonadota</taxon>
        <taxon>Alphaproteobacteria</taxon>
        <taxon>Hyphomicrobiales</taxon>
        <taxon>Salinarimonadaceae</taxon>
        <taxon>Salinarimonas</taxon>
    </lineage>
</organism>
<sequence length="260" mass="26880">MDLGLKGKRALVLSSSKGLGRGCAEALAREGADVFMTARSADKLEAAAAAINTGGAGRAHTMVADLTKDAGAIVEKAMAALGGIDILVANTGGPPARMAADVKPEDWTPMFEAMVMPVFRIAGLVLPGMRERGFGRIVTIASSGVLQPIPNLAMSNTLRSALVGWSKTLSNEVAGDGVTVNMVLPGRIQTDRLGELDKANADRQGKAVEDVAKAAIAQIPAGRYGRVEEFADMVCFLASERASYVTGSLIRVDGGAVKGV</sequence>
<dbReference type="SUPFAM" id="SSF51735">
    <property type="entry name" value="NAD(P)-binding Rossmann-fold domains"/>
    <property type="match status" value="1"/>
</dbReference>
<dbReference type="FunFam" id="3.40.50.720:FF:000084">
    <property type="entry name" value="Short-chain dehydrogenase reductase"/>
    <property type="match status" value="1"/>
</dbReference>
<dbReference type="InterPro" id="IPR036291">
    <property type="entry name" value="NAD(P)-bd_dom_sf"/>
</dbReference>
<dbReference type="Proteomes" id="UP000323142">
    <property type="component" value="Unassembled WGS sequence"/>
</dbReference>
<dbReference type="CDD" id="cd05344">
    <property type="entry name" value="BKR_like_SDR_like"/>
    <property type="match status" value="1"/>
</dbReference>
<evidence type="ECO:0000313" key="2">
    <source>
        <dbReference type="EMBL" id="KAA2232145.1"/>
    </source>
</evidence>
<dbReference type="RefSeq" id="WP_149822348.1">
    <property type="nucleotide sequence ID" value="NZ_VUOA01000065.1"/>
</dbReference>
<dbReference type="PRINTS" id="PR00081">
    <property type="entry name" value="GDHRDH"/>
</dbReference>
<reference evidence="2 3" key="2">
    <citation type="submission" date="2019-09" db="EMBL/GenBank/DDBJ databases">
        <authorList>
            <person name="Jin C."/>
        </authorList>
    </citation>
    <scope>NUCLEOTIDE SEQUENCE [LARGE SCALE GENOMIC DNA]</scope>
    <source>
        <strain evidence="2 3">BN140002</strain>
    </source>
</reference>
<dbReference type="AlphaFoldDB" id="A0A5B2V1E6"/>
<evidence type="ECO:0000256" key="1">
    <source>
        <dbReference type="ARBA" id="ARBA00006484"/>
    </source>
</evidence>